<evidence type="ECO:0000313" key="2">
    <source>
        <dbReference type="Proteomes" id="UP000492821"/>
    </source>
</evidence>
<sequence>MADFNEDVYADVDPDTDSPGHNAYSPRQKIFHPTTIHELTNMVAMISSTKKPTQQGRSQHFQKNRSSAPIENYLHELESEIEKLQHVTEAQQTQITDLESYSVGLLDILSAVIELCAGLEQRLLKDESEVKKCHDSTLTSVSGPIIHEHTPIRDDVVRKTGNIVMTPVNGTPKPGTSDDKERHRAERKRGLENVISPHRRLTPSVARPNVNQVHSDRRERPLQEQKTKPPYEMMTPKSKQSVQKVSFTREYTYSVATSMSSIDESLKRKPQRQIKHQSHSNPDSYSKDDEDTWSNDYNNDNGSLNATGFQNCTPSRSRNRVINEHGSTQSRRNRNSSRNIRRSVSITRVTETEDF</sequence>
<accession>A0A7E4V7N5</accession>
<feature type="compositionally biased region" description="Basic and acidic residues" evidence="1">
    <location>
        <begin position="214"/>
        <end position="229"/>
    </location>
</feature>
<name>A0A7E4V7N5_PANRE</name>
<evidence type="ECO:0000313" key="3">
    <source>
        <dbReference type="WBParaSite" id="Pan_g1755.t1"/>
    </source>
</evidence>
<feature type="region of interest" description="Disordered" evidence="1">
    <location>
        <begin position="1"/>
        <end position="27"/>
    </location>
</feature>
<dbReference type="AlphaFoldDB" id="A0A7E4V7N5"/>
<feature type="compositionally biased region" description="Polar residues" evidence="1">
    <location>
        <begin position="294"/>
        <end position="316"/>
    </location>
</feature>
<evidence type="ECO:0000256" key="1">
    <source>
        <dbReference type="SAM" id="MobiDB-lite"/>
    </source>
</evidence>
<reference evidence="2" key="1">
    <citation type="journal article" date="2013" name="Genetics">
        <title>The draft genome and transcriptome of Panagrellus redivivus are shaped by the harsh demands of a free-living lifestyle.</title>
        <authorList>
            <person name="Srinivasan J."/>
            <person name="Dillman A.R."/>
            <person name="Macchietto M.G."/>
            <person name="Heikkinen L."/>
            <person name="Lakso M."/>
            <person name="Fracchia K.M."/>
            <person name="Antoshechkin I."/>
            <person name="Mortazavi A."/>
            <person name="Wong G."/>
            <person name="Sternberg P.W."/>
        </authorList>
    </citation>
    <scope>NUCLEOTIDE SEQUENCE [LARGE SCALE GENOMIC DNA]</scope>
    <source>
        <strain evidence="2">MT8872</strain>
    </source>
</reference>
<organism evidence="2 3">
    <name type="scientific">Panagrellus redivivus</name>
    <name type="common">Microworm</name>
    <dbReference type="NCBI Taxonomy" id="6233"/>
    <lineage>
        <taxon>Eukaryota</taxon>
        <taxon>Metazoa</taxon>
        <taxon>Ecdysozoa</taxon>
        <taxon>Nematoda</taxon>
        <taxon>Chromadorea</taxon>
        <taxon>Rhabditida</taxon>
        <taxon>Tylenchina</taxon>
        <taxon>Panagrolaimomorpha</taxon>
        <taxon>Panagrolaimoidea</taxon>
        <taxon>Panagrolaimidae</taxon>
        <taxon>Panagrellus</taxon>
    </lineage>
</organism>
<proteinExistence type="predicted"/>
<dbReference type="WBParaSite" id="Pan_g1755.t1">
    <property type="protein sequence ID" value="Pan_g1755.t1"/>
    <property type="gene ID" value="Pan_g1755"/>
</dbReference>
<dbReference type="Proteomes" id="UP000492821">
    <property type="component" value="Unassembled WGS sequence"/>
</dbReference>
<protein>
    <submittedName>
        <fullName evidence="3">Coiled-coil domain-containing protein 52</fullName>
    </submittedName>
</protein>
<keyword evidence="2" id="KW-1185">Reference proteome</keyword>
<feature type="compositionally biased region" description="Basic residues" evidence="1">
    <location>
        <begin position="331"/>
        <end position="341"/>
    </location>
</feature>
<feature type="region of interest" description="Disordered" evidence="1">
    <location>
        <begin position="164"/>
        <end position="244"/>
    </location>
</feature>
<feature type="compositionally biased region" description="Basic and acidic residues" evidence="1">
    <location>
        <begin position="176"/>
        <end position="191"/>
    </location>
</feature>
<feature type="compositionally biased region" description="Basic residues" evidence="1">
    <location>
        <begin position="268"/>
        <end position="278"/>
    </location>
</feature>
<feature type="compositionally biased region" description="Acidic residues" evidence="1">
    <location>
        <begin position="1"/>
        <end position="16"/>
    </location>
</feature>
<feature type="region of interest" description="Disordered" evidence="1">
    <location>
        <begin position="258"/>
        <end position="355"/>
    </location>
</feature>
<reference evidence="3" key="2">
    <citation type="submission" date="2020-10" db="UniProtKB">
        <authorList>
            <consortium name="WormBaseParasite"/>
        </authorList>
    </citation>
    <scope>IDENTIFICATION</scope>
</reference>